<comment type="caution">
    <text evidence="1">The sequence shown here is derived from an EMBL/GenBank/DDBJ whole genome shotgun (WGS) entry which is preliminary data.</text>
</comment>
<keyword evidence="2" id="KW-1185">Reference proteome</keyword>
<organism evidence="1 2">
    <name type="scientific">Phytopseudomonas daroniae</name>
    <dbReference type="NCBI Taxonomy" id="2487519"/>
    <lineage>
        <taxon>Bacteria</taxon>
        <taxon>Pseudomonadati</taxon>
        <taxon>Pseudomonadota</taxon>
        <taxon>Gammaproteobacteria</taxon>
        <taxon>Pseudomonadales</taxon>
        <taxon>Pseudomonadaceae</taxon>
        <taxon>Phytopseudomonas</taxon>
    </lineage>
</organism>
<evidence type="ECO:0000313" key="2">
    <source>
        <dbReference type="Proteomes" id="UP000292302"/>
    </source>
</evidence>
<gene>
    <name evidence="1" type="ORF">DNK06_08855</name>
</gene>
<protein>
    <submittedName>
        <fullName evidence="1">Uncharacterized protein</fullName>
    </submittedName>
</protein>
<evidence type="ECO:0000313" key="1">
    <source>
        <dbReference type="EMBL" id="TBU81208.1"/>
    </source>
</evidence>
<name>A0A4Q9QQJ5_9GAMM</name>
<dbReference type="AlphaFoldDB" id="A0A4Q9QQJ5"/>
<accession>A0A4Q9QQJ5</accession>
<dbReference type="RefSeq" id="WP_131179662.1">
    <property type="nucleotide sequence ID" value="NZ_QJUI01000006.1"/>
</dbReference>
<dbReference type="Proteomes" id="UP000292302">
    <property type="component" value="Unassembled WGS sequence"/>
</dbReference>
<proteinExistence type="predicted"/>
<dbReference type="EMBL" id="QJUI01000006">
    <property type="protein sequence ID" value="TBU81208.1"/>
    <property type="molecule type" value="Genomic_DNA"/>
</dbReference>
<sequence>MSAPWKNLLPSMLDGFTQIECAMEQMDWLRGTLNVLRDRLKQDLALEHYATLAGLAIYNLDDWHNFLDCQREDLIGRIDKAKE</sequence>
<reference evidence="1 2" key="1">
    <citation type="submission" date="2018-06" db="EMBL/GenBank/DDBJ databases">
        <title>Three novel Pseudomonas species isolated from symptomatic oak.</title>
        <authorList>
            <person name="Bueno-Gonzalez V."/>
            <person name="Brady C."/>
        </authorList>
    </citation>
    <scope>NUCLEOTIDE SEQUENCE [LARGE SCALE GENOMIC DNA]</scope>
    <source>
        <strain evidence="1 2">P9A</strain>
    </source>
</reference>
<dbReference type="OrthoDB" id="7032212at2"/>